<organism evidence="3 4">
    <name type="scientific">Tautonia sociabilis</name>
    <dbReference type="NCBI Taxonomy" id="2080755"/>
    <lineage>
        <taxon>Bacteria</taxon>
        <taxon>Pseudomonadati</taxon>
        <taxon>Planctomycetota</taxon>
        <taxon>Planctomycetia</taxon>
        <taxon>Isosphaerales</taxon>
        <taxon>Isosphaeraceae</taxon>
        <taxon>Tautonia</taxon>
    </lineage>
</organism>
<dbReference type="OrthoDB" id="9798855at2"/>
<dbReference type="SMART" id="SM00360">
    <property type="entry name" value="RRM"/>
    <property type="match status" value="1"/>
</dbReference>
<dbReference type="AlphaFoldDB" id="A0A432MQK1"/>
<dbReference type="Gene3D" id="3.30.70.330">
    <property type="match status" value="1"/>
</dbReference>
<dbReference type="PROSITE" id="PS50102">
    <property type="entry name" value="RRM"/>
    <property type="match status" value="1"/>
</dbReference>
<evidence type="ECO:0000313" key="4">
    <source>
        <dbReference type="Proteomes" id="UP000280296"/>
    </source>
</evidence>
<keyword evidence="1" id="KW-0694">RNA-binding</keyword>
<dbReference type="SUPFAM" id="SSF54928">
    <property type="entry name" value="RNA-binding domain, RBD"/>
    <property type="match status" value="1"/>
</dbReference>
<dbReference type="Proteomes" id="UP000280296">
    <property type="component" value="Unassembled WGS sequence"/>
</dbReference>
<dbReference type="Pfam" id="PF00076">
    <property type="entry name" value="RRM_1"/>
    <property type="match status" value="1"/>
</dbReference>
<dbReference type="RefSeq" id="WP_126723605.1">
    <property type="nucleotide sequence ID" value="NZ_RYZH01000002.1"/>
</dbReference>
<dbReference type="PANTHER" id="PTHR48025:SF1">
    <property type="entry name" value="RRM DOMAIN-CONTAINING PROTEIN"/>
    <property type="match status" value="1"/>
</dbReference>
<feature type="domain" description="RRM" evidence="2">
    <location>
        <begin position="1"/>
        <end position="79"/>
    </location>
</feature>
<reference evidence="3 4" key="1">
    <citation type="submission" date="2018-12" db="EMBL/GenBank/DDBJ databases">
        <authorList>
            <person name="Toschakov S.V."/>
        </authorList>
    </citation>
    <scope>NUCLEOTIDE SEQUENCE [LARGE SCALE GENOMIC DNA]</scope>
    <source>
        <strain evidence="3 4">GM2012</strain>
    </source>
</reference>
<dbReference type="InterPro" id="IPR000504">
    <property type="entry name" value="RRM_dom"/>
</dbReference>
<evidence type="ECO:0000259" key="2">
    <source>
        <dbReference type="PROSITE" id="PS50102"/>
    </source>
</evidence>
<accession>A0A432MQK1</accession>
<protein>
    <submittedName>
        <fullName evidence="3">RNA-binding protein</fullName>
    </submittedName>
</protein>
<dbReference type="GO" id="GO:0003729">
    <property type="term" value="F:mRNA binding"/>
    <property type="evidence" value="ECO:0007669"/>
    <property type="project" value="TreeGrafter"/>
</dbReference>
<name>A0A432MQK1_9BACT</name>
<proteinExistence type="predicted"/>
<dbReference type="InterPro" id="IPR050502">
    <property type="entry name" value="Euk_RNA-bind_prot"/>
</dbReference>
<sequence>MRIYVGNLSYSVTSEQLRSMFEPFGTVDWAEVQTKMRTGRSRGFGLVDMPDDDQARAAIDALDGTEVDGRTLSVNESRPRRSVRDLYAGGWSASARR</sequence>
<reference evidence="3 4" key="2">
    <citation type="submission" date="2019-01" db="EMBL/GenBank/DDBJ databases">
        <title>Tautonia sociabilis, a novel thermotolerant planctomycete of Isosphaeraceae family, isolated from a 4000 m deep subterranean habitat.</title>
        <authorList>
            <person name="Kovaleva O.L."/>
            <person name="Elcheninov A.G."/>
            <person name="Van Heerden E."/>
            <person name="Toshchakov S.V."/>
            <person name="Novikov A."/>
            <person name="Bonch-Osmolovskaya E.A."/>
            <person name="Kublanov I.V."/>
        </authorList>
    </citation>
    <scope>NUCLEOTIDE SEQUENCE [LARGE SCALE GENOMIC DNA]</scope>
    <source>
        <strain evidence="3 4">GM2012</strain>
    </source>
</reference>
<evidence type="ECO:0000256" key="1">
    <source>
        <dbReference type="ARBA" id="ARBA00022884"/>
    </source>
</evidence>
<dbReference type="EMBL" id="RYZH01000002">
    <property type="protein sequence ID" value="RUL89529.1"/>
    <property type="molecule type" value="Genomic_DNA"/>
</dbReference>
<gene>
    <name evidence="3" type="ORF">TsocGM_01800</name>
</gene>
<comment type="caution">
    <text evidence="3">The sequence shown here is derived from an EMBL/GenBank/DDBJ whole genome shotgun (WGS) entry which is preliminary data.</text>
</comment>
<dbReference type="InterPro" id="IPR012677">
    <property type="entry name" value="Nucleotide-bd_a/b_plait_sf"/>
</dbReference>
<evidence type="ECO:0000313" key="3">
    <source>
        <dbReference type="EMBL" id="RUL89529.1"/>
    </source>
</evidence>
<dbReference type="PANTHER" id="PTHR48025">
    <property type="entry name" value="OS02G0815200 PROTEIN"/>
    <property type="match status" value="1"/>
</dbReference>
<keyword evidence="4" id="KW-1185">Reference proteome</keyword>
<dbReference type="InterPro" id="IPR035979">
    <property type="entry name" value="RBD_domain_sf"/>
</dbReference>